<name>A0A225WKV2_9STRA</name>
<keyword evidence="2" id="KW-1185">Reference proteome</keyword>
<evidence type="ECO:0008006" key="3">
    <source>
        <dbReference type="Google" id="ProtNLM"/>
    </source>
</evidence>
<gene>
    <name evidence="1" type="ORF">PHMEG_0007572</name>
</gene>
<organism evidence="1 2">
    <name type="scientific">Phytophthora megakarya</name>
    <dbReference type="NCBI Taxonomy" id="4795"/>
    <lineage>
        <taxon>Eukaryota</taxon>
        <taxon>Sar</taxon>
        <taxon>Stramenopiles</taxon>
        <taxon>Oomycota</taxon>
        <taxon>Peronosporomycetes</taxon>
        <taxon>Peronosporales</taxon>
        <taxon>Peronosporaceae</taxon>
        <taxon>Phytophthora</taxon>
    </lineage>
</organism>
<dbReference type="AlphaFoldDB" id="A0A225WKV2"/>
<protein>
    <recommendedName>
        <fullName evidence="3">GAG-pre-integrase domain-containing protein</fullName>
    </recommendedName>
</protein>
<sequence length="134" mass="14745">MAVSKLAEKDVVAQFSKAKCVFRYSDATVASTSRKGPWAVAHARLGHIPFKRYLQLSTMAEGVLRITDDGLFDHVCAGCFMGKMRADDFPKYPEKLVKSEGVLHLLRSDVVGPVQMKAPDGCTFAVTVIDVIQR</sequence>
<evidence type="ECO:0000313" key="1">
    <source>
        <dbReference type="EMBL" id="OWZ18356.1"/>
    </source>
</evidence>
<reference evidence="2" key="1">
    <citation type="submission" date="2017-03" db="EMBL/GenBank/DDBJ databases">
        <title>Phytopthora megakarya and P. palmivora, two closely related causual agents of cacao black pod achieved similar genome size and gene model numbers by different mechanisms.</title>
        <authorList>
            <person name="Ali S."/>
            <person name="Shao J."/>
            <person name="Larry D.J."/>
            <person name="Kronmiller B."/>
            <person name="Shen D."/>
            <person name="Strem M.D."/>
            <person name="Melnick R.L."/>
            <person name="Guiltinan M.J."/>
            <person name="Tyler B.M."/>
            <person name="Meinhardt L.W."/>
            <person name="Bailey B.A."/>
        </authorList>
    </citation>
    <scope>NUCLEOTIDE SEQUENCE [LARGE SCALE GENOMIC DNA]</scope>
    <source>
        <strain evidence="2">zdho120</strain>
    </source>
</reference>
<dbReference type="EMBL" id="NBNE01000601">
    <property type="protein sequence ID" value="OWZ18356.1"/>
    <property type="molecule type" value="Genomic_DNA"/>
</dbReference>
<dbReference type="OrthoDB" id="116155at2759"/>
<dbReference type="Proteomes" id="UP000198211">
    <property type="component" value="Unassembled WGS sequence"/>
</dbReference>
<evidence type="ECO:0000313" key="2">
    <source>
        <dbReference type="Proteomes" id="UP000198211"/>
    </source>
</evidence>
<accession>A0A225WKV2</accession>
<proteinExistence type="predicted"/>
<comment type="caution">
    <text evidence="1">The sequence shown here is derived from an EMBL/GenBank/DDBJ whole genome shotgun (WGS) entry which is preliminary data.</text>
</comment>